<organism evidence="8 9">
    <name type="scientific">Candidatus Kaiserbacteria bacterium RIFCSPHIGHO2_02_FULL_50_50</name>
    <dbReference type="NCBI Taxonomy" id="1798492"/>
    <lineage>
        <taxon>Bacteria</taxon>
        <taxon>Candidatus Kaiseribacteriota</taxon>
    </lineage>
</organism>
<evidence type="ECO:0000259" key="7">
    <source>
        <dbReference type="Pfam" id="PF04085"/>
    </source>
</evidence>
<dbReference type="Proteomes" id="UP000178794">
    <property type="component" value="Unassembled WGS sequence"/>
</dbReference>
<accession>A0A1F6DFU9</accession>
<dbReference type="EMBL" id="MFLF01000008">
    <property type="protein sequence ID" value="OGG60303.1"/>
    <property type="molecule type" value="Genomic_DNA"/>
</dbReference>
<dbReference type="GO" id="GO:0008360">
    <property type="term" value="P:regulation of cell shape"/>
    <property type="evidence" value="ECO:0007669"/>
    <property type="project" value="UniProtKB-KW"/>
</dbReference>
<dbReference type="PANTHER" id="PTHR34138:SF1">
    <property type="entry name" value="CELL SHAPE-DETERMINING PROTEIN MREC"/>
    <property type="match status" value="1"/>
</dbReference>
<dbReference type="Gene3D" id="2.40.10.350">
    <property type="entry name" value="Rod shape-determining protein MreC, domain 2"/>
    <property type="match status" value="1"/>
</dbReference>
<evidence type="ECO:0000256" key="4">
    <source>
        <dbReference type="ARBA" id="ARBA00032089"/>
    </source>
</evidence>
<dbReference type="InterPro" id="IPR055342">
    <property type="entry name" value="MreC_beta-barrel_core"/>
</dbReference>
<evidence type="ECO:0000256" key="1">
    <source>
        <dbReference type="ARBA" id="ARBA00009369"/>
    </source>
</evidence>
<dbReference type="Gene3D" id="2.40.10.340">
    <property type="entry name" value="Rod shape-determining protein MreC, domain 1"/>
    <property type="match status" value="1"/>
</dbReference>
<feature type="domain" description="Rod shape-determining protein MreC beta-barrel core" evidence="7">
    <location>
        <begin position="140"/>
        <end position="260"/>
    </location>
</feature>
<feature type="region of interest" description="Disordered" evidence="6">
    <location>
        <begin position="302"/>
        <end position="325"/>
    </location>
</feature>
<evidence type="ECO:0000313" key="9">
    <source>
        <dbReference type="Proteomes" id="UP000178794"/>
    </source>
</evidence>
<evidence type="ECO:0000256" key="5">
    <source>
        <dbReference type="SAM" id="Coils"/>
    </source>
</evidence>
<dbReference type="Pfam" id="PF04085">
    <property type="entry name" value="MreC"/>
    <property type="match status" value="1"/>
</dbReference>
<gene>
    <name evidence="8" type="ORF">A3C89_00920</name>
</gene>
<feature type="coiled-coil region" evidence="5">
    <location>
        <begin position="81"/>
        <end position="118"/>
    </location>
</feature>
<keyword evidence="3" id="KW-0133">Cell shape</keyword>
<reference evidence="8 9" key="1">
    <citation type="journal article" date="2016" name="Nat. Commun.">
        <title>Thousands of microbial genomes shed light on interconnected biogeochemical processes in an aquifer system.</title>
        <authorList>
            <person name="Anantharaman K."/>
            <person name="Brown C.T."/>
            <person name="Hug L.A."/>
            <person name="Sharon I."/>
            <person name="Castelle C.J."/>
            <person name="Probst A.J."/>
            <person name="Thomas B.C."/>
            <person name="Singh A."/>
            <person name="Wilkins M.J."/>
            <person name="Karaoz U."/>
            <person name="Brodie E.L."/>
            <person name="Williams K.H."/>
            <person name="Hubbard S.S."/>
            <person name="Banfield J.F."/>
        </authorList>
    </citation>
    <scope>NUCLEOTIDE SEQUENCE [LARGE SCALE GENOMIC DNA]</scope>
</reference>
<sequence>MRNFWWKKKANFRIRDGATGARARSRTATVLLWVLGATLVLWFVYPRALSWVLIQATTPLSSLGAWYETSSHALPTYFRDRNTLRAERDALQEIVKRAEAERAQYTEMQRENALLRKLAASESQSLLAGVLAAPPFVPYDLLVIDRGSDEGIAEGMYTYDEEGRALGRIRTVYADRAIVQLFSSPSARTTVYVPSVRLFASAEGMGGGVLRVRIPQDITLEVGSRVVLPGITSSRIGEVTSLEAEPTSPEQSAYITTVAPHARQFVRIDMQPRDVPPFEELRAILREYDSSPLRDVELPAAYIKETHESSTTPSVGTTSASRAER</sequence>
<dbReference type="InterPro" id="IPR042175">
    <property type="entry name" value="Cell/Rod_MreC_2"/>
</dbReference>
<evidence type="ECO:0000256" key="2">
    <source>
        <dbReference type="ARBA" id="ARBA00013855"/>
    </source>
</evidence>
<feature type="compositionally biased region" description="Polar residues" evidence="6">
    <location>
        <begin position="309"/>
        <end position="325"/>
    </location>
</feature>
<dbReference type="InterPro" id="IPR042177">
    <property type="entry name" value="Cell/Rod_1"/>
</dbReference>
<keyword evidence="5" id="KW-0175">Coiled coil</keyword>
<evidence type="ECO:0000256" key="6">
    <source>
        <dbReference type="SAM" id="MobiDB-lite"/>
    </source>
</evidence>
<proteinExistence type="inferred from homology"/>
<evidence type="ECO:0000256" key="3">
    <source>
        <dbReference type="ARBA" id="ARBA00022960"/>
    </source>
</evidence>
<name>A0A1F6DFU9_9BACT</name>
<comment type="caution">
    <text evidence="8">The sequence shown here is derived from an EMBL/GenBank/DDBJ whole genome shotgun (WGS) entry which is preliminary data.</text>
</comment>
<comment type="similarity">
    <text evidence="1">Belongs to the MreC family.</text>
</comment>
<dbReference type="AlphaFoldDB" id="A0A1F6DFU9"/>
<evidence type="ECO:0000313" key="8">
    <source>
        <dbReference type="EMBL" id="OGG60303.1"/>
    </source>
</evidence>
<dbReference type="GO" id="GO:0005886">
    <property type="term" value="C:plasma membrane"/>
    <property type="evidence" value="ECO:0007669"/>
    <property type="project" value="TreeGrafter"/>
</dbReference>
<protein>
    <recommendedName>
        <fullName evidence="2">Cell shape-determining protein MreC</fullName>
    </recommendedName>
    <alternativeName>
        <fullName evidence="4">Cell shape protein MreC</fullName>
    </alternativeName>
</protein>
<dbReference type="STRING" id="1798492.A3C89_00920"/>
<dbReference type="PANTHER" id="PTHR34138">
    <property type="entry name" value="CELL SHAPE-DETERMINING PROTEIN MREC"/>
    <property type="match status" value="1"/>
</dbReference>
<dbReference type="InterPro" id="IPR007221">
    <property type="entry name" value="MreC"/>
</dbReference>